<dbReference type="FunFam" id="3.30.830.10:FF:000013">
    <property type="entry name" value="Mitochondrial presequence protease"/>
    <property type="match status" value="1"/>
</dbReference>
<dbReference type="Pfam" id="PF22516">
    <property type="entry name" value="PreP_C"/>
    <property type="match status" value="1"/>
</dbReference>
<keyword evidence="6" id="KW-1185">Reference proteome</keyword>
<dbReference type="SUPFAM" id="SSF63411">
    <property type="entry name" value="LuxS/MPP-like metallohydrolase"/>
    <property type="match status" value="4"/>
</dbReference>
<dbReference type="GO" id="GO:0046872">
    <property type="term" value="F:metal ion binding"/>
    <property type="evidence" value="ECO:0007669"/>
    <property type="project" value="InterPro"/>
</dbReference>
<feature type="non-terminal residue" evidence="5">
    <location>
        <position position="880"/>
    </location>
</feature>
<dbReference type="Proteomes" id="UP000770717">
    <property type="component" value="Unassembled WGS sequence"/>
</dbReference>
<dbReference type="GO" id="GO:0005759">
    <property type="term" value="C:mitochondrial matrix"/>
    <property type="evidence" value="ECO:0007669"/>
    <property type="project" value="UniProtKB-SubCell"/>
</dbReference>
<comment type="caution">
    <text evidence="5">The sequence shown here is derived from an EMBL/GenBank/DDBJ whole genome shotgun (WGS) entry which is preliminary data.</text>
</comment>
<dbReference type="EMBL" id="WNTK01000020">
    <property type="protein sequence ID" value="KAG9473226.1"/>
    <property type="molecule type" value="Genomic_DNA"/>
</dbReference>
<dbReference type="InterPro" id="IPR011249">
    <property type="entry name" value="Metalloenz_LuxS/M16"/>
</dbReference>
<dbReference type="GO" id="GO:0016485">
    <property type="term" value="P:protein processing"/>
    <property type="evidence" value="ECO:0007669"/>
    <property type="project" value="TreeGrafter"/>
</dbReference>
<evidence type="ECO:0000256" key="2">
    <source>
        <dbReference type="ARBA" id="ARBA00011853"/>
    </source>
</evidence>
<dbReference type="PANTHER" id="PTHR43016:SF13">
    <property type="entry name" value="PRESEQUENCE PROTEASE, MITOCHONDRIAL"/>
    <property type="match status" value="1"/>
</dbReference>
<gene>
    <name evidence="5" type="ORF">GDO78_021820</name>
</gene>
<evidence type="ECO:0000313" key="6">
    <source>
        <dbReference type="Proteomes" id="UP000770717"/>
    </source>
</evidence>
<evidence type="ECO:0000256" key="3">
    <source>
        <dbReference type="ARBA" id="ARBA00032857"/>
    </source>
</evidence>
<dbReference type="InterPro" id="IPR055130">
    <property type="entry name" value="PreP_C"/>
</dbReference>
<dbReference type="FunFam" id="3.30.830.10:FF:000020">
    <property type="entry name" value="Mitochondrial presequence protease"/>
    <property type="match status" value="1"/>
</dbReference>
<dbReference type="FunFam" id="3.30.830.10:FF:000224">
    <property type="entry name" value="Pitrilysin metallepetidase 1 (Predicted)"/>
    <property type="match status" value="1"/>
</dbReference>
<dbReference type="OrthoDB" id="10250783at2759"/>
<dbReference type="Gene3D" id="3.30.830.10">
    <property type="entry name" value="Metalloenzyme, LuxS/M16 peptidase-like"/>
    <property type="match status" value="5"/>
</dbReference>
<sequence>VTPVPDLFLTAVKLDHEGTGAKYLHVAREDSNNLFRDDLILVGRREVLMSVFCRPFQKVKPTPTTDVTVPTSDYTMYPFSTQNAKDFQNLLSVYLDATDNERVFSQQLQNKLLSDHTYSVVSGGEPLDIPDLTWNQLKQFHATHYHPSNARLFTYGNLPLEQHLKQIHEDALSKFQSIDPHTEVPVQQRWSSMREYHITCGVDTFASDPAKQTMVSMSFLLSDITDSFEAFTLSLLSSLLVDGPNSPFYKALLEANLGTDFSPDTGKGFEPERIEALLHKLEIQMKHQSTSFGLSLASYIATCWNHDGDPVDLLKIGEKINKFRKCLKENPTFLQEKVKQYFQDNLHTMTLSMSPDESYYEKKAQLENEKLNQKVKALTEEERKRVYEKGLELLELQSKPQDASCLPALKVSDIEPTIPHTDLELAYAGEVPVQYSAQPTNGMVYFRAISSLNSLPEELKPYVPLFCSVITKMGCGVYNYREQAQQMELTTGGMAVSPHIASDDSNMDTYEQGVLFSSICLDRNMPDMMHLWSEIFNRPRFDDEERLRVLVRMSAQEMSNSIPDSGHSYAAIRASRTLTPAGELQELFNGMDQVRMMKRIAEMSDLTPLLRKMSRIRKYLLLSDSIRCSVNATPQQMSAAAKEVEHFLAGIHRNKKERKPVRPHIVEKSLHPDLADGSHKGCRKLIHDPTFKSCQMKTYFCLPFPVNYIGECVRTVPYVHADYASLRLLARVMTAKFLHGEIREKGGAYGGGAKLSFDGIFTFYSYRDPSSLSTLSTFEKAIDWARSGKFTSQDLDEAKLSVFSAVDSPVAPSDKGMNVFLHGVTDDMRQKHREQLFAVSHSDLINVASRYLAVGQCTHGSAILGPENVTIAKDPTWIVR</sequence>
<feature type="domain" description="Peptidase M16C associated" evidence="4">
    <location>
        <begin position="353"/>
        <end position="600"/>
    </location>
</feature>
<dbReference type="InterPro" id="IPR013578">
    <property type="entry name" value="Peptidase_M16C_assoc"/>
</dbReference>
<evidence type="ECO:0000313" key="5">
    <source>
        <dbReference type="EMBL" id="KAG9473226.1"/>
    </source>
</evidence>
<comment type="subunit">
    <text evidence="2">Monomer and homodimer; homodimerization is induced by binding of the substrate.</text>
</comment>
<evidence type="ECO:0000259" key="4">
    <source>
        <dbReference type="SMART" id="SM01264"/>
    </source>
</evidence>
<accession>A0A8J6JYX4</accession>
<dbReference type="InterPro" id="IPR007863">
    <property type="entry name" value="Peptidase_M16_C"/>
</dbReference>
<name>A0A8J6JYX4_ELECQ</name>
<dbReference type="Pfam" id="PF05193">
    <property type="entry name" value="Peptidase_M16_C"/>
    <property type="match status" value="1"/>
</dbReference>
<protein>
    <recommendedName>
        <fullName evidence="3">Pitrilysin metalloproteinase 1</fullName>
    </recommendedName>
</protein>
<proteinExistence type="predicted"/>
<organism evidence="5 6">
    <name type="scientific">Eleutherodactylus coqui</name>
    <name type="common">Puerto Rican coqui</name>
    <dbReference type="NCBI Taxonomy" id="57060"/>
    <lineage>
        <taxon>Eukaryota</taxon>
        <taxon>Metazoa</taxon>
        <taxon>Chordata</taxon>
        <taxon>Craniata</taxon>
        <taxon>Vertebrata</taxon>
        <taxon>Euteleostomi</taxon>
        <taxon>Amphibia</taxon>
        <taxon>Batrachia</taxon>
        <taxon>Anura</taxon>
        <taxon>Neobatrachia</taxon>
        <taxon>Hyloidea</taxon>
        <taxon>Eleutherodactylidae</taxon>
        <taxon>Eleutherodactylinae</taxon>
        <taxon>Eleutherodactylus</taxon>
        <taxon>Eleutherodactylus</taxon>
    </lineage>
</organism>
<reference evidence="5" key="1">
    <citation type="thesis" date="2020" institute="ProQuest LLC" country="789 East Eisenhower Parkway, Ann Arbor, MI, USA">
        <title>Comparative Genomics and Chromosome Evolution.</title>
        <authorList>
            <person name="Mudd A.B."/>
        </authorList>
    </citation>
    <scope>NUCLEOTIDE SEQUENCE</scope>
    <source>
        <strain evidence="5">HN-11 Male</strain>
        <tissue evidence="5">Kidney and liver</tissue>
    </source>
</reference>
<dbReference type="SMART" id="SM01264">
    <property type="entry name" value="M16C_associated"/>
    <property type="match status" value="1"/>
</dbReference>
<dbReference type="GO" id="GO:0004222">
    <property type="term" value="F:metalloendopeptidase activity"/>
    <property type="evidence" value="ECO:0007669"/>
    <property type="project" value="TreeGrafter"/>
</dbReference>
<dbReference type="AlphaFoldDB" id="A0A8J6JYX4"/>
<dbReference type="PANTHER" id="PTHR43016">
    <property type="entry name" value="PRESEQUENCE PROTEASE"/>
    <property type="match status" value="1"/>
</dbReference>
<evidence type="ECO:0000256" key="1">
    <source>
        <dbReference type="ARBA" id="ARBA00004305"/>
    </source>
</evidence>
<dbReference type="Pfam" id="PF08367">
    <property type="entry name" value="M16C_assoc"/>
    <property type="match status" value="1"/>
</dbReference>
<comment type="subcellular location">
    <subcellularLocation>
        <location evidence="1">Mitochondrion matrix</location>
    </subcellularLocation>
</comment>